<organism evidence="2 3">
    <name type="scientific">Ophiocordyceps camponoti-rufipedis</name>
    <dbReference type="NCBI Taxonomy" id="2004952"/>
    <lineage>
        <taxon>Eukaryota</taxon>
        <taxon>Fungi</taxon>
        <taxon>Dikarya</taxon>
        <taxon>Ascomycota</taxon>
        <taxon>Pezizomycotina</taxon>
        <taxon>Sordariomycetes</taxon>
        <taxon>Hypocreomycetidae</taxon>
        <taxon>Hypocreales</taxon>
        <taxon>Ophiocordycipitaceae</taxon>
        <taxon>Ophiocordyceps</taxon>
    </lineage>
</organism>
<sequence>MWQTCASRQVERDGTTHWLQLTPEHIDANTNAPGHNAWLARIPLPGRLLGTAERGRADNQDGLVQAPGASKACADTREALLIQGSPSVTRCLLSMPTPEKGMSYTEKEMFLPFDMSGSVDCLVHIIDPNRLLFTLSQAQCPGLQPDEEDKPRRGWTCSLLLGVTLSMVIALTDAVAPVVILSSTATVWRNSTTRRALHAFGRLVRRSVHTGRTLPRRLRL</sequence>
<protein>
    <submittedName>
        <fullName evidence="2">Uncharacterized protein</fullName>
    </submittedName>
</protein>
<accession>A0A2C5Z7W7</accession>
<name>A0A2C5Z7W7_9HYPO</name>
<keyword evidence="1" id="KW-0812">Transmembrane</keyword>
<gene>
    <name evidence="2" type="ORF">CDD80_1915</name>
</gene>
<reference evidence="2 3" key="1">
    <citation type="submission" date="2017-06" db="EMBL/GenBank/DDBJ databases">
        <title>Ant-infecting Ophiocordyceps genomes reveal a high diversity of potential behavioral manipulation genes and a possible major role for enterotoxins.</title>
        <authorList>
            <person name="De Bekker C."/>
            <person name="Evans H.C."/>
            <person name="Brachmann A."/>
            <person name="Hughes D.P."/>
        </authorList>
    </citation>
    <scope>NUCLEOTIDE SEQUENCE [LARGE SCALE GENOMIC DNA]</scope>
    <source>
        <strain evidence="2 3">Map16</strain>
    </source>
</reference>
<dbReference type="Proteomes" id="UP000226431">
    <property type="component" value="Unassembled WGS sequence"/>
</dbReference>
<feature type="transmembrane region" description="Helical" evidence="1">
    <location>
        <begin position="159"/>
        <end position="181"/>
    </location>
</feature>
<evidence type="ECO:0000256" key="1">
    <source>
        <dbReference type="SAM" id="Phobius"/>
    </source>
</evidence>
<proteinExistence type="predicted"/>
<keyword evidence="1" id="KW-1133">Transmembrane helix</keyword>
<comment type="caution">
    <text evidence="2">The sequence shown here is derived from an EMBL/GenBank/DDBJ whole genome shotgun (WGS) entry which is preliminary data.</text>
</comment>
<keyword evidence="1" id="KW-0472">Membrane</keyword>
<evidence type="ECO:0000313" key="2">
    <source>
        <dbReference type="EMBL" id="PHH75953.1"/>
    </source>
</evidence>
<dbReference type="AlphaFoldDB" id="A0A2C5Z7W7"/>
<evidence type="ECO:0000313" key="3">
    <source>
        <dbReference type="Proteomes" id="UP000226431"/>
    </source>
</evidence>
<keyword evidence="3" id="KW-1185">Reference proteome</keyword>
<dbReference type="EMBL" id="NJES01000187">
    <property type="protein sequence ID" value="PHH75953.1"/>
    <property type="molecule type" value="Genomic_DNA"/>
</dbReference>